<dbReference type="Proteomes" id="UP000049828">
    <property type="component" value="Unassembled WGS sequence"/>
</dbReference>
<sequence length="32" mass="3577">MKKVRKQHFGSTIKGKITIYAAISMVVMIALL</sequence>
<feature type="transmembrane region" description="Helical" evidence="1">
    <location>
        <begin position="12"/>
        <end position="31"/>
    </location>
</feature>
<keyword evidence="1" id="KW-1133">Transmembrane helix</keyword>
<organism evidence="2 3">
    <name type="scientific">Roseburia inulinivorans</name>
    <dbReference type="NCBI Taxonomy" id="360807"/>
    <lineage>
        <taxon>Bacteria</taxon>
        <taxon>Bacillati</taxon>
        <taxon>Bacillota</taxon>
        <taxon>Clostridia</taxon>
        <taxon>Lachnospirales</taxon>
        <taxon>Lachnospiraceae</taxon>
        <taxon>Roseburia</taxon>
    </lineage>
</organism>
<dbReference type="AlphaFoldDB" id="A0A0M6X1S4"/>
<proteinExistence type="predicted"/>
<dbReference type="EMBL" id="CVRS01000131">
    <property type="protein sequence ID" value="CRL43464.1"/>
    <property type="molecule type" value="Genomic_DNA"/>
</dbReference>
<reference evidence="3" key="1">
    <citation type="submission" date="2015-05" db="EMBL/GenBank/DDBJ databases">
        <authorList>
            <consortium name="Pathogen Informatics"/>
        </authorList>
    </citation>
    <scope>NUCLEOTIDE SEQUENCE [LARGE SCALE GENOMIC DNA]</scope>
    <source>
        <strain evidence="3">L1-83</strain>
    </source>
</reference>
<evidence type="ECO:0000256" key="1">
    <source>
        <dbReference type="SAM" id="Phobius"/>
    </source>
</evidence>
<keyword evidence="1" id="KW-0812">Transmembrane</keyword>
<accession>A0A0M6X1S4</accession>
<keyword evidence="1" id="KW-0472">Membrane</keyword>
<keyword evidence="3" id="KW-1185">Reference proteome</keyword>
<evidence type="ECO:0000313" key="3">
    <source>
        <dbReference type="Proteomes" id="UP000049828"/>
    </source>
</evidence>
<evidence type="ECO:0000313" key="2">
    <source>
        <dbReference type="EMBL" id="CRL43464.1"/>
    </source>
</evidence>
<gene>
    <name evidence="2" type="ORF">RIL183_10781</name>
</gene>
<protein>
    <submittedName>
        <fullName evidence="2">Uncharacterized protein</fullName>
    </submittedName>
</protein>
<name>A0A0M6X1S4_9FIRM</name>